<dbReference type="PANTHER" id="PTHR37422:SF23">
    <property type="entry name" value="TEICHURONIC ACID BIOSYNTHESIS PROTEIN TUAE"/>
    <property type="match status" value="1"/>
</dbReference>
<evidence type="ECO:0000313" key="8">
    <source>
        <dbReference type="EMBL" id="AEX84643.1"/>
    </source>
</evidence>
<keyword evidence="3 6" id="KW-1133">Transmembrane helix</keyword>
<dbReference type="Proteomes" id="UP000007161">
    <property type="component" value="Chromosome"/>
</dbReference>
<evidence type="ECO:0000256" key="6">
    <source>
        <dbReference type="SAM" id="Phobius"/>
    </source>
</evidence>
<keyword evidence="5" id="KW-0175">Coiled coil</keyword>
<dbReference type="PANTHER" id="PTHR37422">
    <property type="entry name" value="TEICHURONIC ACID BIOSYNTHESIS PROTEIN TUAE"/>
    <property type="match status" value="1"/>
</dbReference>
<feature type="coiled-coil region" evidence="5">
    <location>
        <begin position="540"/>
        <end position="567"/>
    </location>
</feature>
<feature type="transmembrane region" description="Helical" evidence="6">
    <location>
        <begin position="12"/>
        <end position="31"/>
    </location>
</feature>
<dbReference type="STRING" id="443254.Marpi_0188"/>
<keyword evidence="2 6" id="KW-0812">Transmembrane</keyword>
<keyword evidence="8" id="KW-0436">Ligase</keyword>
<organism evidence="8 9">
    <name type="scientific">Marinitoga piezophila (strain DSM 14283 / JCM 11233 / KA3)</name>
    <dbReference type="NCBI Taxonomy" id="443254"/>
    <lineage>
        <taxon>Bacteria</taxon>
        <taxon>Thermotogati</taxon>
        <taxon>Thermotogota</taxon>
        <taxon>Thermotogae</taxon>
        <taxon>Petrotogales</taxon>
        <taxon>Petrotogaceae</taxon>
        <taxon>Marinitoga</taxon>
    </lineage>
</organism>
<reference evidence="8 9" key="1">
    <citation type="journal article" date="2012" name="J. Bacteriol.">
        <title>Complete Genome Sequence of the Thermophilic, Piezophilic, Heterotrophic Bacterium Marinitoga piezophila KA3.</title>
        <authorList>
            <person name="Lucas S."/>
            <person name="Han J."/>
            <person name="Lapidus A."/>
            <person name="Cheng J.F."/>
            <person name="Goodwin L.A."/>
            <person name="Pitluck S."/>
            <person name="Peters L."/>
            <person name="Mikhailova N."/>
            <person name="Teshima H."/>
            <person name="Detter J.C."/>
            <person name="Han C."/>
            <person name="Tapia R."/>
            <person name="Land M."/>
            <person name="Hauser L."/>
            <person name="Kyrpides N.C."/>
            <person name="Ivanova N."/>
            <person name="Pagani I."/>
            <person name="Vannier P."/>
            <person name="Oger P."/>
            <person name="Bartlett D.H."/>
            <person name="Noll K.M."/>
            <person name="Woyke T."/>
            <person name="Jebbar M."/>
        </authorList>
    </citation>
    <scope>NUCLEOTIDE SEQUENCE [LARGE SCALE GENOMIC DNA]</scope>
    <source>
        <strain evidence="9">DSM 14283 / JCM 11233 / KA3</strain>
    </source>
</reference>
<dbReference type="eggNOG" id="COG3307">
    <property type="taxonomic scope" value="Bacteria"/>
</dbReference>
<name>H2J3J9_MARPK</name>
<feature type="transmembrane region" description="Helical" evidence="6">
    <location>
        <begin position="127"/>
        <end position="145"/>
    </location>
</feature>
<feature type="transmembrane region" description="Helical" evidence="6">
    <location>
        <begin position="224"/>
        <end position="244"/>
    </location>
</feature>
<feature type="coiled-coil region" evidence="5">
    <location>
        <begin position="668"/>
        <end position="695"/>
    </location>
</feature>
<feature type="transmembrane region" description="Helical" evidence="6">
    <location>
        <begin position="260"/>
        <end position="280"/>
    </location>
</feature>
<evidence type="ECO:0000256" key="3">
    <source>
        <dbReference type="ARBA" id="ARBA00022989"/>
    </source>
</evidence>
<evidence type="ECO:0000256" key="2">
    <source>
        <dbReference type="ARBA" id="ARBA00022692"/>
    </source>
</evidence>
<dbReference type="GO" id="GO:0016874">
    <property type="term" value="F:ligase activity"/>
    <property type="evidence" value="ECO:0007669"/>
    <property type="project" value="UniProtKB-KW"/>
</dbReference>
<feature type="transmembrane region" description="Helical" evidence="6">
    <location>
        <begin position="200"/>
        <end position="218"/>
    </location>
</feature>
<feature type="transmembrane region" description="Helical" evidence="6">
    <location>
        <begin position="37"/>
        <end position="54"/>
    </location>
</feature>
<keyword evidence="9" id="KW-1185">Reference proteome</keyword>
<dbReference type="Pfam" id="PF04932">
    <property type="entry name" value="Wzy_C"/>
    <property type="match status" value="1"/>
</dbReference>
<dbReference type="InterPro" id="IPR007016">
    <property type="entry name" value="O-antigen_ligase-rel_domated"/>
</dbReference>
<dbReference type="GO" id="GO:0016020">
    <property type="term" value="C:membrane"/>
    <property type="evidence" value="ECO:0007669"/>
    <property type="project" value="UniProtKB-SubCell"/>
</dbReference>
<feature type="domain" description="O-antigen ligase-related" evidence="7">
    <location>
        <begin position="208"/>
        <end position="385"/>
    </location>
</feature>
<dbReference type="KEGG" id="mpz:Marpi_0188"/>
<comment type="subcellular location">
    <subcellularLocation>
        <location evidence="1">Membrane</location>
        <topology evidence="1">Multi-pass membrane protein</topology>
    </subcellularLocation>
</comment>
<feature type="transmembrane region" description="Helical" evidence="6">
    <location>
        <begin position="94"/>
        <end position="115"/>
    </location>
</feature>
<reference evidence="9" key="2">
    <citation type="submission" date="2012-01" db="EMBL/GenBank/DDBJ databases">
        <title>Complete sequence of chromosome of Marinitoga piezophila KA3.</title>
        <authorList>
            <person name="Lucas S."/>
            <person name="Han J."/>
            <person name="Lapidus A."/>
            <person name="Cheng J.-F."/>
            <person name="Goodwin L."/>
            <person name="Pitluck S."/>
            <person name="Peters L."/>
            <person name="Mikhailova N."/>
            <person name="Teshima H."/>
            <person name="Detter J.C."/>
            <person name="Han C."/>
            <person name="Tapia R."/>
            <person name="Land M."/>
            <person name="Hauser L."/>
            <person name="Kyrpides N."/>
            <person name="Ivanova N."/>
            <person name="Pagani I."/>
            <person name="Jebbar M."/>
            <person name="Vannier P."/>
            <person name="Oger P."/>
            <person name="Cario A."/>
            <person name="Bartlett D."/>
            <person name="Noll K.M."/>
            <person name="Woyke T."/>
        </authorList>
    </citation>
    <scope>NUCLEOTIDE SEQUENCE [LARGE SCALE GENOMIC DNA]</scope>
    <source>
        <strain evidence="9">DSM 14283 / JCM 11233 / KA3</strain>
    </source>
</reference>
<sequence>MNVRSKYPADIMAMGVFFLVLPFLMVPSWVYEYSTQKHLVFALFYTAMFFVYLFKLNKEKYEISYSLNHIYFSLFGLASVFSLINVFIQNKYYFRYSFEVALYISIIVFVSYILTNRFGKDFKFIEDALFIFLITGFIIGVDGLLNKFFGYDIFFGKYGDPSQRITLRTTIGNPNFVSDYMGQMIPIGIYFALSKNSSLLKRVFSIISIFVMFWVLLFAQTRSIYLSFFLGMAIFAIFFSISFLKNKNDEDINYIKSKKFLIPMILIILIISFLLIMFNIPSPFNKGGEVVAAKRFEAITSVSSWDERTLSWLAAVEQWKDPNHLLNRFIGGGIVTYPVYAVRYMADIQARNPEKFYYAWNNFKRAHNDYLQVLGETGLFGFISIMLLLFGLITVFFKRVFNIKDFNKLLMFNLFAWSLTIVAIHSATEFPMHLHPNIMSALFIISVAVSEQFGETKKVSISSKTLKSVFVVFFIIGILVSFLKINSTAAEIYFKTANAEYMKIDAYQNVVKNQIPNIINQIDTQISKLKNYKVSNPLELQKISSEIQKLEDEKKKYLNTKREYENKAFESYKKAKEYFLKSLKANPAFGKSGFYLAQLLAKTPYRLMEIDYNKLTDYMDMKYPEYDFMFKKFEGALDLMPYSSSQIRFTIKNLYLLLKEKTNGNPEVLQALAYIQSLQDEIDQLKSNYTSFNEKNAYRLISKLNVIIFQNLNNLERYFNEDKNIVEEIEKLKKHYYTQFVYWYDKTIEILPGGWNRFPEWEDVYTEYMKIMFNFNGYIGMEKTINNILKIAEKEAKADYYMMKKTRGIPDKSFAFFEDLYFYLKSNGNSELAIKLAEHVTKFYSEVYNYNLLYLERYPDTRYKSRIENFKRVYEFLK</sequence>
<evidence type="ECO:0000256" key="1">
    <source>
        <dbReference type="ARBA" id="ARBA00004141"/>
    </source>
</evidence>
<dbReference type="AlphaFoldDB" id="H2J3J9"/>
<evidence type="ECO:0000256" key="4">
    <source>
        <dbReference type="ARBA" id="ARBA00023136"/>
    </source>
</evidence>
<feature type="transmembrane region" description="Helical" evidence="6">
    <location>
        <begin position="66"/>
        <end position="88"/>
    </location>
</feature>
<proteinExistence type="predicted"/>
<evidence type="ECO:0000313" key="9">
    <source>
        <dbReference type="Proteomes" id="UP000007161"/>
    </source>
</evidence>
<protein>
    <submittedName>
        <fullName evidence="8">Lipid A core-O-antigen ligase-like enyme</fullName>
    </submittedName>
</protein>
<gene>
    <name evidence="8" type="ordered locus">Marpi_0188</name>
</gene>
<feature type="transmembrane region" description="Helical" evidence="6">
    <location>
        <begin position="434"/>
        <end position="453"/>
    </location>
</feature>
<feature type="transmembrane region" description="Helical" evidence="6">
    <location>
        <begin position="465"/>
        <end position="483"/>
    </location>
</feature>
<accession>H2J3J9</accession>
<dbReference type="InterPro" id="IPR051533">
    <property type="entry name" value="WaaL-like"/>
</dbReference>
<evidence type="ECO:0000256" key="5">
    <source>
        <dbReference type="SAM" id="Coils"/>
    </source>
</evidence>
<feature type="transmembrane region" description="Helical" evidence="6">
    <location>
        <begin position="409"/>
        <end position="428"/>
    </location>
</feature>
<dbReference type="EMBL" id="CP003257">
    <property type="protein sequence ID" value="AEX84643.1"/>
    <property type="molecule type" value="Genomic_DNA"/>
</dbReference>
<dbReference type="HOGENOM" id="CLU_011262_0_0_0"/>
<dbReference type="RefSeq" id="WP_014295715.1">
    <property type="nucleotide sequence ID" value="NC_016751.1"/>
</dbReference>
<evidence type="ECO:0000259" key="7">
    <source>
        <dbReference type="Pfam" id="PF04932"/>
    </source>
</evidence>
<dbReference type="OrthoDB" id="36138at2"/>
<feature type="transmembrane region" description="Helical" evidence="6">
    <location>
        <begin position="378"/>
        <end position="397"/>
    </location>
</feature>
<keyword evidence="4 6" id="KW-0472">Membrane</keyword>